<name>A0AAE3G439_9GAMM</name>
<accession>A0AAE3G439</accession>
<reference evidence="1" key="1">
    <citation type="submission" date="2022-03" db="EMBL/GenBank/DDBJ databases">
        <title>Genomic Encyclopedia of Type Strains, Phase III (KMG-III): the genomes of soil and plant-associated and newly described type strains.</title>
        <authorList>
            <person name="Whitman W."/>
        </authorList>
    </citation>
    <scope>NUCLEOTIDE SEQUENCE</scope>
    <source>
        <strain evidence="1">ANL 6-2</strain>
    </source>
</reference>
<dbReference type="AlphaFoldDB" id="A0AAE3G439"/>
<protein>
    <submittedName>
        <fullName evidence="1">Uncharacterized protein</fullName>
    </submittedName>
</protein>
<evidence type="ECO:0000313" key="1">
    <source>
        <dbReference type="EMBL" id="MCP1674396.1"/>
    </source>
</evidence>
<dbReference type="EMBL" id="JALJXV010000003">
    <property type="protein sequence ID" value="MCP1674396.1"/>
    <property type="molecule type" value="Genomic_DNA"/>
</dbReference>
<sequence>MAERRDRRPGRGGAGAELDPAMAQAIAPWLAEMAAAERARRNRPRVMRLCAWPWAAFTPIDCSGT</sequence>
<organism evidence="1 2">
    <name type="scientific">Natronocella acetinitrilica</name>
    <dbReference type="NCBI Taxonomy" id="414046"/>
    <lineage>
        <taxon>Bacteria</taxon>
        <taxon>Pseudomonadati</taxon>
        <taxon>Pseudomonadota</taxon>
        <taxon>Gammaproteobacteria</taxon>
        <taxon>Chromatiales</taxon>
        <taxon>Ectothiorhodospiraceae</taxon>
        <taxon>Natronocella</taxon>
    </lineage>
</organism>
<dbReference type="Proteomes" id="UP001205843">
    <property type="component" value="Unassembled WGS sequence"/>
</dbReference>
<comment type="caution">
    <text evidence="1">The sequence shown here is derived from an EMBL/GenBank/DDBJ whole genome shotgun (WGS) entry which is preliminary data.</text>
</comment>
<gene>
    <name evidence="1" type="ORF">J2T57_001498</name>
</gene>
<proteinExistence type="predicted"/>
<evidence type="ECO:0000313" key="2">
    <source>
        <dbReference type="Proteomes" id="UP001205843"/>
    </source>
</evidence>
<keyword evidence="2" id="KW-1185">Reference proteome</keyword>